<gene>
    <name evidence="1" type="ORF">PARMNEM_LOCUS16962</name>
</gene>
<dbReference type="EMBL" id="CAVLGL010000095">
    <property type="protein sequence ID" value="CAK1597857.1"/>
    <property type="molecule type" value="Genomic_DNA"/>
</dbReference>
<dbReference type="Proteomes" id="UP001314205">
    <property type="component" value="Unassembled WGS sequence"/>
</dbReference>
<comment type="caution">
    <text evidence="1">The sequence shown here is derived from an EMBL/GenBank/DDBJ whole genome shotgun (WGS) entry which is preliminary data.</text>
</comment>
<accession>A0AAV1LUQ3</accession>
<dbReference type="PANTHER" id="PTHR37162:SF10">
    <property type="entry name" value="DUF4371 DOMAIN-CONTAINING PROTEIN"/>
    <property type="match status" value="1"/>
</dbReference>
<proteinExistence type="predicted"/>
<organism evidence="1 2">
    <name type="scientific">Parnassius mnemosyne</name>
    <name type="common">clouded apollo</name>
    <dbReference type="NCBI Taxonomy" id="213953"/>
    <lineage>
        <taxon>Eukaryota</taxon>
        <taxon>Metazoa</taxon>
        <taxon>Ecdysozoa</taxon>
        <taxon>Arthropoda</taxon>
        <taxon>Hexapoda</taxon>
        <taxon>Insecta</taxon>
        <taxon>Pterygota</taxon>
        <taxon>Neoptera</taxon>
        <taxon>Endopterygota</taxon>
        <taxon>Lepidoptera</taxon>
        <taxon>Glossata</taxon>
        <taxon>Ditrysia</taxon>
        <taxon>Papilionoidea</taxon>
        <taxon>Papilionidae</taxon>
        <taxon>Parnassiinae</taxon>
        <taxon>Parnassini</taxon>
        <taxon>Parnassius</taxon>
        <taxon>Driopa</taxon>
    </lineage>
</organism>
<dbReference type="SUPFAM" id="SSF53098">
    <property type="entry name" value="Ribonuclease H-like"/>
    <property type="match status" value="1"/>
</dbReference>
<protein>
    <recommendedName>
        <fullName evidence="3">DUF4371 domain-containing protein</fullName>
    </recommendedName>
</protein>
<evidence type="ECO:0000313" key="1">
    <source>
        <dbReference type="EMBL" id="CAK1597857.1"/>
    </source>
</evidence>
<evidence type="ECO:0008006" key="3">
    <source>
        <dbReference type="Google" id="ProtNLM"/>
    </source>
</evidence>
<evidence type="ECO:0000313" key="2">
    <source>
        <dbReference type="Proteomes" id="UP001314205"/>
    </source>
</evidence>
<reference evidence="1 2" key="1">
    <citation type="submission" date="2023-11" db="EMBL/GenBank/DDBJ databases">
        <authorList>
            <person name="Hedman E."/>
            <person name="Englund M."/>
            <person name="Stromberg M."/>
            <person name="Nyberg Akerstrom W."/>
            <person name="Nylinder S."/>
            <person name="Jareborg N."/>
            <person name="Kallberg Y."/>
            <person name="Kronander E."/>
        </authorList>
    </citation>
    <scope>NUCLEOTIDE SEQUENCE [LARGE SCALE GENOMIC DNA]</scope>
</reference>
<dbReference type="AlphaFoldDB" id="A0AAV1LUQ3"/>
<dbReference type="InterPro" id="IPR012337">
    <property type="entry name" value="RNaseH-like_sf"/>
</dbReference>
<name>A0AAV1LUQ3_9NEOP</name>
<dbReference type="PANTHER" id="PTHR37162">
    <property type="entry name" value="HAT FAMILY DIMERISATION DOMAINCONTAINING PROTEIN-RELATED"/>
    <property type="match status" value="1"/>
</dbReference>
<sequence length="503" mass="57467">MSSSTKRPRYSCTFTDVLKEKFPIMKDGREPTEVFCSICNNYVSIKFKGAADIEKHILTEKHKKNVLIVSSNTKIDSLFHPQSSGLTDKKSAAEATLAFHTVKHHQSFKSMDCTSQLVKAIFADSNTANSISCARTKTEAIVTGVISPWVIEQVKVSLQNVNYLGVSTDASNHGAEKIFTIMIQFFDWQEGIKTKLLDVLSTPDETADTITEIIKTSLHKHDLLTKCVSFTADNANVNFGGINRRPGQNVLTNLKNILEKDIVGVGCPARILHNCIQHGTDNLHIDIESVVMKLFNYFSVYTVRTEALKDISEYIDVNYQKLLFHSKTRWLSLFPAIERILKMYEPLKQYFLSTPGVPITLKNFFENELSEIYLFLAHSLMSIFQARIEDIEREGNSVLDIKRILESTHEILVARSNANFMPLKVRELLAKCTAENQEVFKQDLKNMYKTCIEYLIKWMKPLDDFKVFNWLMLTRGEMIDFDQIAEKTLLEKVSSHIKYDKTE</sequence>
<keyword evidence="2" id="KW-1185">Reference proteome</keyword>